<feature type="region of interest" description="Disordered" evidence="1">
    <location>
        <begin position="1"/>
        <end position="20"/>
    </location>
</feature>
<reference evidence="2 3" key="1">
    <citation type="submission" date="2018-11" db="EMBL/GenBank/DDBJ databases">
        <title>Sequencing the genomes of 1000 actinobacteria strains.</title>
        <authorList>
            <person name="Klenk H.-P."/>
        </authorList>
    </citation>
    <scope>NUCLEOTIDE SEQUENCE [LARGE SCALE GENOMIC DNA]</scope>
    <source>
        <strain evidence="2 3">DSM 43634</strain>
    </source>
</reference>
<accession>A0A3N1GNZ5</accession>
<evidence type="ECO:0000313" key="2">
    <source>
        <dbReference type="EMBL" id="ROP31963.1"/>
    </source>
</evidence>
<dbReference type="Proteomes" id="UP000271683">
    <property type="component" value="Unassembled WGS sequence"/>
</dbReference>
<dbReference type="RefSeq" id="WP_148088158.1">
    <property type="nucleotide sequence ID" value="NZ_RJKL01000001.1"/>
</dbReference>
<comment type="caution">
    <text evidence="2">The sequence shown here is derived from an EMBL/GenBank/DDBJ whole genome shotgun (WGS) entry which is preliminary data.</text>
</comment>
<proteinExistence type="predicted"/>
<gene>
    <name evidence="2" type="ORF">EDD30_4891</name>
</gene>
<evidence type="ECO:0000256" key="1">
    <source>
        <dbReference type="SAM" id="MobiDB-lite"/>
    </source>
</evidence>
<dbReference type="AlphaFoldDB" id="A0A3N1GNZ5"/>
<dbReference type="EMBL" id="RJKL01000001">
    <property type="protein sequence ID" value="ROP31963.1"/>
    <property type="molecule type" value="Genomic_DNA"/>
</dbReference>
<name>A0A3N1GNZ5_9ACTN</name>
<sequence length="65" mass="7175">MVMTDASTLEGRYEPDPEGGAYVATSRHRDVPDDLAGRLRTVATDEGRLRELVELAKSHGVEFDD</sequence>
<organism evidence="2 3">
    <name type="scientific">Couchioplanes caeruleus</name>
    <dbReference type="NCBI Taxonomy" id="56438"/>
    <lineage>
        <taxon>Bacteria</taxon>
        <taxon>Bacillati</taxon>
        <taxon>Actinomycetota</taxon>
        <taxon>Actinomycetes</taxon>
        <taxon>Micromonosporales</taxon>
        <taxon>Micromonosporaceae</taxon>
        <taxon>Couchioplanes</taxon>
    </lineage>
</organism>
<evidence type="ECO:0000313" key="3">
    <source>
        <dbReference type="Proteomes" id="UP000271683"/>
    </source>
</evidence>
<protein>
    <submittedName>
        <fullName evidence="2">Uncharacterized protein</fullName>
    </submittedName>
</protein>